<feature type="region of interest" description="Disordered" evidence="1">
    <location>
        <begin position="153"/>
        <end position="202"/>
    </location>
</feature>
<dbReference type="EMBL" id="JQCR01000002">
    <property type="protein sequence ID" value="KGE19608.1"/>
    <property type="molecule type" value="Genomic_DNA"/>
</dbReference>
<keyword evidence="8" id="KW-1185">Reference proteome</keyword>
<dbReference type="RefSeq" id="WP_036647382.1">
    <property type="nucleotide sequence ID" value="NZ_JQCR01000001.1"/>
</dbReference>
<dbReference type="PANTHER" id="PTHR33408">
    <property type="entry name" value="TRANSPOSASE"/>
    <property type="match status" value="1"/>
</dbReference>
<protein>
    <submittedName>
        <fullName evidence="6">Transposase</fullName>
    </submittedName>
</protein>
<evidence type="ECO:0000313" key="8">
    <source>
        <dbReference type="Proteomes" id="UP000029734"/>
    </source>
</evidence>
<dbReference type="EMBL" id="JQCR01000003">
    <property type="protein sequence ID" value="KGE17928.1"/>
    <property type="molecule type" value="Genomic_DNA"/>
</dbReference>
<dbReference type="InterPro" id="IPR008490">
    <property type="entry name" value="Transposase_InsH_N"/>
</dbReference>
<dbReference type="EMBL" id="JQCR01000001">
    <property type="protein sequence ID" value="KGE20759.1"/>
    <property type="molecule type" value="Genomic_DNA"/>
</dbReference>
<dbReference type="GO" id="GO:0006313">
    <property type="term" value="P:DNA transposition"/>
    <property type="evidence" value="ECO:0007669"/>
    <property type="project" value="InterPro"/>
</dbReference>
<dbReference type="Pfam" id="PF05598">
    <property type="entry name" value="DUF772"/>
    <property type="match status" value="1"/>
</dbReference>
<dbReference type="InterPro" id="IPR002559">
    <property type="entry name" value="Transposase_11"/>
</dbReference>
<evidence type="ECO:0000313" key="6">
    <source>
        <dbReference type="EMBL" id="KGE19608.1"/>
    </source>
</evidence>
<reference evidence="6 8" key="2">
    <citation type="submission" date="2014-10" db="EMBL/GenBank/DDBJ databases">
        <title>Comparative genomics of the Paenibacillus odorifer group.</title>
        <authorList>
            <person name="Tsai Y.-C."/>
            <person name="Martin N."/>
            <person name="Korlach J."/>
            <person name="Wiedmann M."/>
        </authorList>
    </citation>
    <scope>NUCLEOTIDE SEQUENCE [LARGE SCALE GENOMIC DNA]</scope>
    <source>
        <strain evidence="6 8">DSM 18334</strain>
    </source>
</reference>
<dbReference type="EMBL" id="JQCR01000002">
    <property type="protein sequence ID" value="KGE18906.1"/>
    <property type="molecule type" value="Genomic_DNA"/>
</dbReference>
<organism evidence="6 8">
    <name type="scientific">Paenibacillus wynnii</name>
    <dbReference type="NCBI Taxonomy" id="268407"/>
    <lineage>
        <taxon>Bacteria</taxon>
        <taxon>Bacillati</taxon>
        <taxon>Bacillota</taxon>
        <taxon>Bacilli</taxon>
        <taxon>Bacillales</taxon>
        <taxon>Paenibacillaceae</taxon>
        <taxon>Paenibacillus</taxon>
    </lineage>
</organism>
<dbReference type="GO" id="GO:0003677">
    <property type="term" value="F:DNA binding"/>
    <property type="evidence" value="ECO:0007669"/>
    <property type="project" value="InterPro"/>
</dbReference>
<dbReference type="Pfam" id="PF01609">
    <property type="entry name" value="DDE_Tnp_1"/>
    <property type="match status" value="1"/>
</dbReference>
<dbReference type="OrthoDB" id="5751230at2"/>
<name>A0A098MC31_9BACL</name>
<evidence type="ECO:0000313" key="5">
    <source>
        <dbReference type="EMBL" id="KGE18906.1"/>
    </source>
</evidence>
<gene>
    <name evidence="7" type="ORF">PWYN_00845</name>
    <name evidence="5" type="ORF">PWYN_05715</name>
    <name evidence="6" type="ORF">PWYN_09855</name>
    <name evidence="4" type="ORF">PWYN_25620</name>
</gene>
<sequence>MYSIQQEELFSMEDLMNMQAEPKCVAVLDYLPMNTILRAINKRTVRGRPEELNTRAMIYSLVIGKMERIPSVKDIIRRLHDNESFRKRCRFTESDRIPSGPAYSRLTTKLHQCGVLNNVMDQIVEQAIAEGFISGETLAVDSSHLEAWDCHPKIKEQTKPRKAAKPQKAAKALLKEKQPAPIPEKPEKPKRNKRGRVPQTEKAAWEEQMAAYEASLTIFEKKVAEMLDVSYDELLAQMPQYPSTGGKGDPRGNGRMMYWYGYKANLLVDTQSQFIVSSLFSSGHVSDQRLAIVLLKGLEQKFPQLTVKYVLADKGYDSGAVYQQARRNGAYALIPMIQHAKEVPEGQDEEGRPICKQGHLYSYDSFDEKYGTLKYTSPKECKTCTFSDKGCQKVHKIRIETDLRRYTAPARGSSKFKKLFKKRTAIERVFAYLKLYFNMGGSRQLNTRSRVDFELSCLTYNLCKYALEKLNQEISKKKQIA</sequence>
<proteinExistence type="predicted"/>
<evidence type="ECO:0000313" key="4">
    <source>
        <dbReference type="EMBL" id="KGE17928.1"/>
    </source>
</evidence>
<feature type="domain" description="Transposase IS4-like" evidence="2">
    <location>
        <begin position="251"/>
        <end position="460"/>
    </location>
</feature>
<evidence type="ECO:0000259" key="3">
    <source>
        <dbReference type="Pfam" id="PF05598"/>
    </source>
</evidence>
<evidence type="ECO:0000313" key="7">
    <source>
        <dbReference type="EMBL" id="KGE20759.1"/>
    </source>
</evidence>
<feature type="domain" description="Transposase InsH N-terminal" evidence="3">
    <location>
        <begin position="29"/>
        <end position="103"/>
    </location>
</feature>
<dbReference type="STRING" id="268407.PWYN_00845"/>
<accession>A0A098MC31</accession>
<dbReference type="GO" id="GO:0004803">
    <property type="term" value="F:transposase activity"/>
    <property type="evidence" value="ECO:0007669"/>
    <property type="project" value="InterPro"/>
</dbReference>
<dbReference type="AlphaFoldDB" id="A0A098MC31"/>
<reference evidence="6 8" key="1">
    <citation type="submission" date="2014-08" db="EMBL/GenBank/DDBJ databases">
        <authorList>
            <person name="den Bakker H.C."/>
        </authorList>
    </citation>
    <scope>NUCLEOTIDE SEQUENCE [LARGE SCALE GENOMIC DNA]</scope>
    <source>
        <strain evidence="6 8">DSM 18334</strain>
    </source>
</reference>
<evidence type="ECO:0000256" key="1">
    <source>
        <dbReference type="SAM" id="MobiDB-lite"/>
    </source>
</evidence>
<dbReference type="Proteomes" id="UP000029734">
    <property type="component" value="Unassembled WGS sequence"/>
</dbReference>
<comment type="caution">
    <text evidence="6">The sequence shown here is derived from an EMBL/GenBank/DDBJ whole genome shotgun (WGS) entry which is preliminary data.</text>
</comment>
<feature type="compositionally biased region" description="Basic and acidic residues" evidence="1">
    <location>
        <begin position="173"/>
        <end position="189"/>
    </location>
</feature>
<dbReference type="eggNOG" id="COG3039">
    <property type="taxonomic scope" value="Bacteria"/>
</dbReference>
<evidence type="ECO:0000259" key="2">
    <source>
        <dbReference type="Pfam" id="PF01609"/>
    </source>
</evidence>